<evidence type="ECO:0000313" key="4">
    <source>
        <dbReference type="EMBL" id="AYV24016.1"/>
    </source>
</evidence>
<dbReference type="Pfam" id="PF13505">
    <property type="entry name" value="OMP_b-brl"/>
    <property type="match status" value="1"/>
</dbReference>
<dbReference type="EMBL" id="CP033578">
    <property type="protein sequence ID" value="AYV24016.1"/>
    <property type="molecule type" value="Genomic_DNA"/>
</dbReference>
<keyword evidence="1 2" id="KW-0732">Signal</keyword>
<feature type="signal peptide" evidence="2">
    <location>
        <begin position="1"/>
        <end position="19"/>
    </location>
</feature>
<dbReference type="RefSeq" id="WP_124941726.1">
    <property type="nucleotide sequence ID" value="NZ_CP033578.1"/>
</dbReference>
<name>A0A3G4VGS4_9VIBR</name>
<proteinExistence type="predicted"/>
<gene>
    <name evidence="4" type="ORF">ECB94_22370</name>
</gene>
<feature type="chain" id="PRO_5018152773" description="Outer membrane protein beta-barrel domain-containing protein" evidence="2">
    <location>
        <begin position="20"/>
        <end position="204"/>
    </location>
</feature>
<dbReference type="InterPro" id="IPR011250">
    <property type="entry name" value="OMP/PagP_B-barrel"/>
</dbReference>
<feature type="domain" description="Outer membrane protein beta-barrel" evidence="3">
    <location>
        <begin position="6"/>
        <end position="204"/>
    </location>
</feature>
<sequence>MKKVLLVALVTGFSSMAQASNDYVGFRIGAGATTGMKVDGVGTLKAQPKIEVGYDFNRIFSVNGSLMRFDGENNHYSSDALYGGKTDGYDARIEGEVGYAFNIADGWGLKPYAAFGGAHVSGSIESYNTGSLAVIHSGNQDNIGAYSGNFSGNYLTSAAGLRLTTPVGIYADARVQSLYMTGNQEVRTPVKENAQFGFTVGFKF</sequence>
<evidence type="ECO:0000256" key="2">
    <source>
        <dbReference type="SAM" id="SignalP"/>
    </source>
</evidence>
<evidence type="ECO:0000259" key="3">
    <source>
        <dbReference type="Pfam" id="PF13505"/>
    </source>
</evidence>
<dbReference type="InterPro" id="IPR027385">
    <property type="entry name" value="Beta-barrel_OMP"/>
</dbReference>
<dbReference type="Gene3D" id="2.40.128.130">
    <property type="entry name" value="Autotransporter beta-domain"/>
    <property type="match status" value="1"/>
</dbReference>
<organism evidence="4 5">
    <name type="scientific">Vibrio mediterranei</name>
    <dbReference type="NCBI Taxonomy" id="689"/>
    <lineage>
        <taxon>Bacteria</taxon>
        <taxon>Pseudomonadati</taxon>
        <taxon>Pseudomonadota</taxon>
        <taxon>Gammaproteobacteria</taxon>
        <taxon>Vibrionales</taxon>
        <taxon>Vibrionaceae</taxon>
        <taxon>Vibrio</taxon>
    </lineage>
</organism>
<accession>A0A3G4VGS4</accession>
<reference evidence="4 5" key="1">
    <citation type="submission" date="2018-11" db="EMBL/GenBank/DDBJ databases">
        <title>Complete Genome Sequence of Vbrio mediterranei 117-T6: a Potential Pathogen Bacteria Isolated from the Conchocelis of Pyropia.</title>
        <authorList>
            <person name="Liu Q."/>
        </authorList>
    </citation>
    <scope>NUCLEOTIDE SEQUENCE [LARGE SCALE GENOMIC DNA]</scope>
    <source>
        <strain evidence="4 5">117-T6</strain>
    </source>
</reference>
<dbReference type="Proteomes" id="UP000279760">
    <property type="component" value="Chromosome 2"/>
</dbReference>
<dbReference type="AlphaFoldDB" id="A0A3G4VGS4"/>
<evidence type="ECO:0000256" key="1">
    <source>
        <dbReference type="ARBA" id="ARBA00022729"/>
    </source>
</evidence>
<dbReference type="InterPro" id="IPR036709">
    <property type="entry name" value="Autotransporte_beta_dom_sf"/>
</dbReference>
<dbReference type="SUPFAM" id="SSF56925">
    <property type="entry name" value="OMPA-like"/>
    <property type="match status" value="1"/>
</dbReference>
<protein>
    <recommendedName>
        <fullName evidence="3">Outer membrane protein beta-barrel domain-containing protein</fullName>
    </recommendedName>
</protein>
<evidence type="ECO:0000313" key="5">
    <source>
        <dbReference type="Proteomes" id="UP000279760"/>
    </source>
</evidence>